<reference evidence="2 3" key="1">
    <citation type="submission" date="2019-01" db="EMBL/GenBank/DDBJ databases">
        <title>Spirosoma flava sp. nov., a propanil-degrading bacterium isolated from herbicide-contaminated soil.</title>
        <authorList>
            <person name="Zhang L."/>
            <person name="Jiang J.-D."/>
        </authorList>
    </citation>
    <scope>NUCLEOTIDE SEQUENCE [LARGE SCALE GENOMIC DNA]</scope>
    <source>
        <strain evidence="2 3">TY50</strain>
    </source>
</reference>
<feature type="transmembrane region" description="Helical" evidence="1">
    <location>
        <begin position="236"/>
        <end position="254"/>
    </location>
</feature>
<organism evidence="2 3">
    <name type="scientific">Spirosoma sordidisoli</name>
    <dbReference type="NCBI Taxonomy" id="2502893"/>
    <lineage>
        <taxon>Bacteria</taxon>
        <taxon>Pseudomonadati</taxon>
        <taxon>Bacteroidota</taxon>
        <taxon>Cytophagia</taxon>
        <taxon>Cytophagales</taxon>
        <taxon>Cytophagaceae</taxon>
        <taxon>Spirosoma</taxon>
    </lineage>
</organism>
<feature type="transmembrane region" description="Helical" evidence="1">
    <location>
        <begin position="24"/>
        <end position="43"/>
    </location>
</feature>
<feature type="transmembrane region" description="Helical" evidence="1">
    <location>
        <begin position="260"/>
        <end position="284"/>
    </location>
</feature>
<feature type="transmembrane region" description="Helical" evidence="1">
    <location>
        <begin position="55"/>
        <end position="76"/>
    </location>
</feature>
<dbReference type="Proteomes" id="UP000290407">
    <property type="component" value="Unassembled WGS sequence"/>
</dbReference>
<dbReference type="AlphaFoldDB" id="A0A4Q2UFG2"/>
<keyword evidence="1" id="KW-1133">Transmembrane helix</keyword>
<feature type="transmembrane region" description="Helical" evidence="1">
    <location>
        <begin position="417"/>
        <end position="435"/>
    </location>
</feature>
<evidence type="ECO:0000313" key="3">
    <source>
        <dbReference type="Proteomes" id="UP000290407"/>
    </source>
</evidence>
<evidence type="ECO:0000256" key="1">
    <source>
        <dbReference type="SAM" id="Phobius"/>
    </source>
</evidence>
<comment type="caution">
    <text evidence="2">The sequence shown here is derived from an EMBL/GenBank/DDBJ whole genome shotgun (WGS) entry which is preliminary data.</text>
</comment>
<dbReference type="EMBL" id="SBLB01000009">
    <property type="protein sequence ID" value="RYC67112.1"/>
    <property type="molecule type" value="Genomic_DNA"/>
</dbReference>
<sequence>MIAIGLLIIFLVFATLMFLRKMPALIALPAMAVLIAVLARLGATDILNEIVAGGAVKLAPVYVAVFAGAMMGRVLIQTGIAEEIIKRAAEFGGERPLVVAFGLMLVTAILFTTLQGLGAIITVGSLVLPIMMSLGIPRKLAGVLFLLAFATGFIFNPILFTLYRQLLQLQDNQPMPPEVLQFAFIMLGLMVVFVIAYALIAAKRSGEVLLLSAVAADRVTQSETTRPVKRKAVRPIALLTPIVPLVLFIGFNAFGIKLDFIAAFLIGSLYGVVTTNLGTAIQTLTASAIKGIEDGAPAAILMMGIGMLLNALNLGPIKTALEPLIVSLPFQSALFYVAFFGLLSPLSLYRGPLNIFGIGIGLFTIMFGTGILPALALLAAIICVVQVQNICDPTNTHNVWIANFVGVPVEGLTKETLLPAMAVCLLGLIIAVVLFF</sequence>
<name>A0A4Q2UFG2_9BACT</name>
<proteinExistence type="predicted"/>
<feature type="transmembrane region" description="Helical" evidence="1">
    <location>
        <begin position="96"/>
        <end position="128"/>
    </location>
</feature>
<evidence type="ECO:0000313" key="2">
    <source>
        <dbReference type="EMBL" id="RYC67112.1"/>
    </source>
</evidence>
<feature type="transmembrane region" description="Helical" evidence="1">
    <location>
        <begin position="355"/>
        <end position="387"/>
    </location>
</feature>
<keyword evidence="3" id="KW-1185">Reference proteome</keyword>
<accession>A0A4Q2UFG2</accession>
<feature type="transmembrane region" description="Helical" evidence="1">
    <location>
        <begin position="179"/>
        <end position="200"/>
    </location>
</feature>
<keyword evidence="1" id="KW-0472">Membrane</keyword>
<keyword evidence="1" id="KW-0812">Transmembrane</keyword>
<protein>
    <submittedName>
        <fullName evidence="2">Citrate transporter</fullName>
    </submittedName>
</protein>
<gene>
    <name evidence="2" type="ORF">EQG79_25875</name>
</gene>
<feature type="transmembrane region" description="Helical" evidence="1">
    <location>
        <begin position="296"/>
        <end position="312"/>
    </location>
</feature>
<feature type="transmembrane region" description="Helical" evidence="1">
    <location>
        <begin position="140"/>
        <end position="159"/>
    </location>
</feature>
<dbReference type="RefSeq" id="WP_129605533.1">
    <property type="nucleotide sequence ID" value="NZ_SBLB01000009.1"/>
</dbReference>
<feature type="transmembrane region" description="Helical" evidence="1">
    <location>
        <begin position="324"/>
        <end position="343"/>
    </location>
</feature>